<feature type="compositionally biased region" description="Acidic residues" evidence="1">
    <location>
        <begin position="73"/>
        <end position="82"/>
    </location>
</feature>
<dbReference type="InterPro" id="IPR022212">
    <property type="entry name" value="DUF3741"/>
</dbReference>
<feature type="region of interest" description="Disordered" evidence="1">
    <location>
        <begin position="51"/>
        <end position="139"/>
    </location>
</feature>
<feature type="compositionally biased region" description="Basic residues" evidence="1">
    <location>
        <begin position="127"/>
        <end position="138"/>
    </location>
</feature>
<name>A0A5J4ZEA2_9ASTE</name>
<protein>
    <recommendedName>
        <fullName evidence="2">DUF3741 domain-containing protein</fullName>
    </recommendedName>
</protein>
<evidence type="ECO:0000259" key="2">
    <source>
        <dbReference type="Pfam" id="PF12552"/>
    </source>
</evidence>
<dbReference type="OrthoDB" id="1594080at2759"/>
<dbReference type="Proteomes" id="UP000325577">
    <property type="component" value="Linkage Group LG9"/>
</dbReference>
<dbReference type="PANTHER" id="PTHR47212">
    <property type="entry name" value="ADHESIN-LIKE PROTEIN, PUTATIVE (DUF3741)-RELATED"/>
    <property type="match status" value="1"/>
</dbReference>
<feature type="compositionally biased region" description="Basic and acidic residues" evidence="1">
    <location>
        <begin position="113"/>
        <end position="126"/>
    </location>
</feature>
<dbReference type="AlphaFoldDB" id="A0A5J4ZEA2"/>
<evidence type="ECO:0000313" key="4">
    <source>
        <dbReference type="Proteomes" id="UP000325577"/>
    </source>
</evidence>
<organism evidence="3 4">
    <name type="scientific">Nyssa sinensis</name>
    <dbReference type="NCBI Taxonomy" id="561372"/>
    <lineage>
        <taxon>Eukaryota</taxon>
        <taxon>Viridiplantae</taxon>
        <taxon>Streptophyta</taxon>
        <taxon>Embryophyta</taxon>
        <taxon>Tracheophyta</taxon>
        <taxon>Spermatophyta</taxon>
        <taxon>Magnoliopsida</taxon>
        <taxon>eudicotyledons</taxon>
        <taxon>Gunneridae</taxon>
        <taxon>Pentapetalae</taxon>
        <taxon>asterids</taxon>
        <taxon>Cornales</taxon>
        <taxon>Nyssaceae</taxon>
        <taxon>Nyssa</taxon>
    </lineage>
</organism>
<accession>A0A5J4ZEA2</accession>
<gene>
    <name evidence="3" type="ORF">F0562_019235</name>
</gene>
<reference evidence="3 4" key="1">
    <citation type="submission" date="2019-09" db="EMBL/GenBank/DDBJ databases">
        <title>A chromosome-level genome assembly of the Chinese tupelo Nyssa sinensis.</title>
        <authorList>
            <person name="Yang X."/>
            <person name="Kang M."/>
            <person name="Yang Y."/>
            <person name="Xiong H."/>
            <person name="Wang M."/>
            <person name="Zhang Z."/>
            <person name="Wang Z."/>
            <person name="Wu H."/>
            <person name="Ma T."/>
            <person name="Liu J."/>
            <person name="Xi Z."/>
        </authorList>
    </citation>
    <scope>NUCLEOTIDE SEQUENCE [LARGE SCALE GENOMIC DNA]</scope>
    <source>
        <strain evidence="3">J267</strain>
        <tissue evidence="3">Leaf</tissue>
    </source>
</reference>
<keyword evidence="4" id="KW-1185">Reference proteome</keyword>
<evidence type="ECO:0000313" key="3">
    <source>
        <dbReference type="EMBL" id="KAA8516056.1"/>
    </source>
</evidence>
<feature type="domain" description="DUF3741" evidence="2">
    <location>
        <begin position="225"/>
        <end position="269"/>
    </location>
</feature>
<proteinExistence type="predicted"/>
<evidence type="ECO:0000256" key="1">
    <source>
        <dbReference type="SAM" id="MobiDB-lite"/>
    </source>
</evidence>
<sequence length="289" mass="33026">MAKRSQRRTVRYEKDQAGCMWGLISIFDFRNGQSTRKLLSDRRRAIRQAVGAGYSRSKPNKLTNLDEKSQGISDDEESETMEDNAGKTSVKELMEEEMLGEQDPKKQMSSAEVETRESDSGHEGPVKKSRKPTNKTSKRLRDMHAFDLNVAENLGPQNSCHEVSEQKTSNNTDLEVIVEELYREIHQKSSSCGKRDLHEDLDVQPNQAYSIFEEKLREAIKVFVNQKSTTGKNLTKDGKIHQSKELMDVLHTLSSNKELFLKLLKDPNSMLVKHIQDLEDAKIEKEQNS</sequence>
<dbReference type="Pfam" id="PF12552">
    <property type="entry name" value="DUF3741"/>
    <property type="match status" value="1"/>
</dbReference>
<dbReference type="EMBL" id="CM018052">
    <property type="protein sequence ID" value="KAA8516056.1"/>
    <property type="molecule type" value="Genomic_DNA"/>
</dbReference>
<dbReference type="PANTHER" id="PTHR47212:SF4">
    <property type="entry name" value="ADHESIN-LIKE PROTEIN, PUTATIVE (DUF3741)-RELATED"/>
    <property type="match status" value="1"/>
</dbReference>